<evidence type="ECO:0000256" key="1">
    <source>
        <dbReference type="ARBA" id="ARBA00004651"/>
    </source>
</evidence>
<sequence length="207" mass="23488">MSNFWMFVFMSVCLIILPGPDTAITTKNTLTFGYKGGLQTVFGTCCALCIHTFAVIAGISAIIVQSAMLFSIIKYIGAIYLIYLGVKTLLSIRKDVVQDDDTHHVMTGHSSFFRQGFLTNLLNPKVAVFFLTFLPQFINPKVHSWSQFLLMGFTYTALTVIWFVFYILFIQRMNEYMKKPKTQKFIQGLTGVVLVGFAIKLAFERRT</sequence>
<dbReference type="PANTHER" id="PTHR30086:SF20">
    <property type="entry name" value="ARGININE EXPORTER PROTEIN ARGO-RELATED"/>
    <property type="match status" value="1"/>
</dbReference>
<reference evidence="6 7" key="1">
    <citation type="submission" date="2017-01" db="EMBL/GenBank/DDBJ databases">
        <title>Draft genome sequence of Bacillus oleronius.</title>
        <authorList>
            <person name="Allam M."/>
        </authorList>
    </citation>
    <scope>NUCLEOTIDE SEQUENCE [LARGE SCALE GENOMIC DNA]</scope>
    <source>
        <strain evidence="6 7">DSM 9356</strain>
    </source>
</reference>
<dbReference type="GO" id="GO:0015171">
    <property type="term" value="F:amino acid transmembrane transporter activity"/>
    <property type="evidence" value="ECO:0007669"/>
    <property type="project" value="TreeGrafter"/>
</dbReference>
<evidence type="ECO:0000256" key="3">
    <source>
        <dbReference type="ARBA" id="ARBA00022692"/>
    </source>
</evidence>
<dbReference type="GO" id="GO:0005886">
    <property type="term" value="C:plasma membrane"/>
    <property type="evidence" value="ECO:0007669"/>
    <property type="project" value="UniProtKB-SubCell"/>
</dbReference>
<keyword evidence="2" id="KW-1003">Cell membrane</keyword>
<keyword evidence="4" id="KW-1133">Transmembrane helix</keyword>
<gene>
    <name evidence="6" type="ORF">BWZ43_19165</name>
</gene>
<protein>
    <submittedName>
        <fullName evidence="6">Lysine transporter LysE</fullName>
    </submittedName>
</protein>
<evidence type="ECO:0000256" key="4">
    <source>
        <dbReference type="ARBA" id="ARBA00022989"/>
    </source>
</evidence>
<keyword evidence="3" id="KW-0812">Transmembrane</keyword>
<proteinExistence type="predicted"/>
<dbReference type="Proteomes" id="UP000189761">
    <property type="component" value="Unassembled WGS sequence"/>
</dbReference>
<dbReference type="PIRSF" id="PIRSF006324">
    <property type="entry name" value="LeuE"/>
    <property type="match status" value="1"/>
</dbReference>
<evidence type="ECO:0000313" key="7">
    <source>
        <dbReference type="Proteomes" id="UP000189761"/>
    </source>
</evidence>
<dbReference type="RefSeq" id="WP_058005035.1">
    <property type="nucleotide sequence ID" value="NZ_BOQX01000001.1"/>
</dbReference>
<dbReference type="PANTHER" id="PTHR30086">
    <property type="entry name" value="ARGININE EXPORTER PROTEIN ARGO"/>
    <property type="match status" value="1"/>
</dbReference>
<dbReference type="EMBL" id="MTLA01000264">
    <property type="protein sequence ID" value="OOP66802.1"/>
    <property type="molecule type" value="Genomic_DNA"/>
</dbReference>
<dbReference type="InterPro" id="IPR001123">
    <property type="entry name" value="LeuE-type"/>
</dbReference>
<dbReference type="GeneID" id="79866698"/>
<comment type="caution">
    <text evidence="6">The sequence shown here is derived from an EMBL/GenBank/DDBJ whole genome shotgun (WGS) entry which is preliminary data.</text>
</comment>
<comment type="subcellular location">
    <subcellularLocation>
        <location evidence="1">Cell membrane</location>
        <topology evidence="1">Multi-pass membrane protein</topology>
    </subcellularLocation>
</comment>
<evidence type="ECO:0000256" key="5">
    <source>
        <dbReference type="ARBA" id="ARBA00023136"/>
    </source>
</evidence>
<dbReference type="Pfam" id="PF01810">
    <property type="entry name" value="LysE"/>
    <property type="match status" value="1"/>
</dbReference>
<keyword evidence="7" id="KW-1185">Reference proteome</keyword>
<organism evidence="6 7">
    <name type="scientific">Heyndrickxia oleronia</name>
    <dbReference type="NCBI Taxonomy" id="38875"/>
    <lineage>
        <taxon>Bacteria</taxon>
        <taxon>Bacillati</taxon>
        <taxon>Bacillota</taxon>
        <taxon>Bacilli</taxon>
        <taxon>Bacillales</taxon>
        <taxon>Bacillaceae</taxon>
        <taxon>Heyndrickxia</taxon>
    </lineage>
</organism>
<evidence type="ECO:0000256" key="2">
    <source>
        <dbReference type="ARBA" id="ARBA00022475"/>
    </source>
</evidence>
<accession>A0A8E2LDM9</accession>
<name>A0A8E2LDM9_9BACI</name>
<keyword evidence="5" id="KW-0472">Membrane</keyword>
<evidence type="ECO:0000313" key="6">
    <source>
        <dbReference type="EMBL" id="OOP66802.1"/>
    </source>
</evidence>
<dbReference type="AlphaFoldDB" id="A0A8E2LDM9"/>